<keyword evidence="3" id="KW-1185">Reference proteome</keyword>
<dbReference type="SUPFAM" id="SSF81296">
    <property type="entry name" value="E set domains"/>
    <property type="match status" value="1"/>
</dbReference>
<dbReference type="InterPro" id="IPR014752">
    <property type="entry name" value="Arrestin-like_C"/>
</dbReference>
<evidence type="ECO:0000259" key="1">
    <source>
        <dbReference type="Pfam" id="PF00339"/>
    </source>
</evidence>
<evidence type="ECO:0000313" key="3">
    <source>
        <dbReference type="Proteomes" id="UP001151582"/>
    </source>
</evidence>
<sequence>MDQITLFNLTFPSYTATPRCQPNSSLSGVVMLKIARALEMQKLTVTVKGRERVALSLITLPSANSIDDLQTMQRYYFKHEQTISERPAAGYLTPGLHLFHFSCNFPNVNYPGSMREMHYAVDYSCCATLYTEHHKCHTTDLTILFEPTLEPFDGPSPRLMAPRAETRAVAEPRAKDKGVFKLRSQFSYQSYLPGEAVNLSLGLDPCVNVASIRKTEYR</sequence>
<feature type="non-terminal residue" evidence="2">
    <location>
        <position position="218"/>
    </location>
</feature>
<reference evidence="2" key="1">
    <citation type="submission" date="2022-07" db="EMBL/GenBank/DDBJ databases">
        <title>Phylogenomic reconstructions and comparative analyses of Kickxellomycotina fungi.</title>
        <authorList>
            <person name="Reynolds N.K."/>
            <person name="Stajich J.E."/>
            <person name="Barry K."/>
            <person name="Grigoriev I.V."/>
            <person name="Crous P."/>
            <person name="Smith M.E."/>
        </authorList>
    </citation>
    <scope>NUCLEOTIDE SEQUENCE</scope>
    <source>
        <strain evidence="2">RSA 567</strain>
    </source>
</reference>
<comment type="caution">
    <text evidence="2">The sequence shown here is derived from an EMBL/GenBank/DDBJ whole genome shotgun (WGS) entry which is preliminary data.</text>
</comment>
<dbReference type="Gene3D" id="2.60.40.640">
    <property type="match status" value="1"/>
</dbReference>
<dbReference type="Pfam" id="PF00339">
    <property type="entry name" value="Arrestin_N"/>
    <property type="match status" value="1"/>
</dbReference>
<dbReference type="AlphaFoldDB" id="A0A9W8E9P0"/>
<dbReference type="InterPro" id="IPR011021">
    <property type="entry name" value="Arrestin-like_N"/>
</dbReference>
<evidence type="ECO:0000313" key="2">
    <source>
        <dbReference type="EMBL" id="KAJ1969011.1"/>
    </source>
</evidence>
<dbReference type="OrthoDB" id="2333384at2759"/>
<name>A0A9W8E9P0_9FUNG</name>
<protein>
    <recommendedName>
        <fullName evidence="1">Arrestin-like N-terminal domain-containing protein</fullName>
    </recommendedName>
</protein>
<dbReference type="InterPro" id="IPR014756">
    <property type="entry name" value="Ig_E-set"/>
</dbReference>
<gene>
    <name evidence="2" type="ORF">H4R34_006206</name>
</gene>
<dbReference type="Proteomes" id="UP001151582">
    <property type="component" value="Unassembled WGS sequence"/>
</dbReference>
<dbReference type="EMBL" id="JANBQB010002012">
    <property type="protein sequence ID" value="KAJ1969011.1"/>
    <property type="molecule type" value="Genomic_DNA"/>
</dbReference>
<organism evidence="2 3">
    <name type="scientific">Dimargaris verticillata</name>
    <dbReference type="NCBI Taxonomy" id="2761393"/>
    <lineage>
        <taxon>Eukaryota</taxon>
        <taxon>Fungi</taxon>
        <taxon>Fungi incertae sedis</taxon>
        <taxon>Zoopagomycota</taxon>
        <taxon>Kickxellomycotina</taxon>
        <taxon>Dimargaritomycetes</taxon>
        <taxon>Dimargaritales</taxon>
        <taxon>Dimargaritaceae</taxon>
        <taxon>Dimargaris</taxon>
    </lineage>
</organism>
<accession>A0A9W8E9P0</accession>
<proteinExistence type="predicted"/>
<feature type="domain" description="Arrestin-like N-terminal" evidence="1">
    <location>
        <begin position="22"/>
        <end position="133"/>
    </location>
</feature>